<dbReference type="Gene3D" id="3.30.1540.20">
    <property type="entry name" value="MutL, C-terminal domain, dimerisation subdomain"/>
    <property type="match status" value="1"/>
</dbReference>
<dbReference type="EMBL" id="JANAWD010000077">
    <property type="protein sequence ID" value="KAJ3487976.1"/>
    <property type="molecule type" value="Genomic_DNA"/>
</dbReference>
<accession>A0AAD5VC17</accession>
<dbReference type="GO" id="GO:0032300">
    <property type="term" value="C:mismatch repair complex"/>
    <property type="evidence" value="ECO:0007669"/>
    <property type="project" value="InterPro"/>
</dbReference>
<evidence type="ECO:0000313" key="7">
    <source>
        <dbReference type="Proteomes" id="UP001212997"/>
    </source>
</evidence>
<evidence type="ECO:0000259" key="4">
    <source>
        <dbReference type="SMART" id="SM00853"/>
    </source>
</evidence>
<dbReference type="NCBIfam" id="TIGR00585">
    <property type="entry name" value="mutl"/>
    <property type="match status" value="1"/>
</dbReference>
<evidence type="ECO:0000313" key="6">
    <source>
        <dbReference type="EMBL" id="KAJ3487976.1"/>
    </source>
</evidence>
<feature type="domain" description="MutL C-terminal dimerisation" evidence="4">
    <location>
        <begin position="588"/>
        <end position="816"/>
    </location>
</feature>
<feature type="domain" description="DNA mismatch repair protein S5" evidence="5">
    <location>
        <begin position="228"/>
        <end position="367"/>
    </location>
</feature>
<dbReference type="GO" id="GO:0005524">
    <property type="term" value="F:ATP binding"/>
    <property type="evidence" value="ECO:0007669"/>
    <property type="project" value="InterPro"/>
</dbReference>
<dbReference type="InterPro" id="IPR013507">
    <property type="entry name" value="DNA_mismatch_S5_2-like"/>
</dbReference>
<dbReference type="SUPFAM" id="SSF54211">
    <property type="entry name" value="Ribosomal protein S5 domain 2-like"/>
    <property type="match status" value="1"/>
</dbReference>
<dbReference type="GO" id="GO:0140664">
    <property type="term" value="F:ATP-dependent DNA damage sensor activity"/>
    <property type="evidence" value="ECO:0007669"/>
    <property type="project" value="InterPro"/>
</dbReference>
<dbReference type="GO" id="GO:0030983">
    <property type="term" value="F:mismatched DNA binding"/>
    <property type="evidence" value="ECO:0007669"/>
    <property type="project" value="InterPro"/>
</dbReference>
<dbReference type="InterPro" id="IPR036890">
    <property type="entry name" value="HATPase_C_sf"/>
</dbReference>
<dbReference type="SUPFAM" id="SSF55874">
    <property type="entry name" value="ATPase domain of HSP90 chaperone/DNA topoisomerase II/histidine kinase"/>
    <property type="match status" value="1"/>
</dbReference>
<dbReference type="GO" id="GO:0006298">
    <property type="term" value="P:mismatch repair"/>
    <property type="evidence" value="ECO:0007669"/>
    <property type="project" value="InterPro"/>
</dbReference>
<dbReference type="InterPro" id="IPR038973">
    <property type="entry name" value="MutL/Mlh/Pms-like"/>
</dbReference>
<dbReference type="Gene3D" id="3.30.565.10">
    <property type="entry name" value="Histidine kinase-like ATPase, C-terminal domain"/>
    <property type="match status" value="1"/>
</dbReference>
<dbReference type="Proteomes" id="UP001212997">
    <property type="component" value="Unassembled WGS sequence"/>
</dbReference>
<dbReference type="InterPro" id="IPR014721">
    <property type="entry name" value="Ribsml_uS5_D2-typ_fold_subgr"/>
</dbReference>
<evidence type="ECO:0008006" key="8">
    <source>
        <dbReference type="Google" id="ProtNLM"/>
    </source>
</evidence>
<feature type="region of interest" description="Disordered" evidence="3">
    <location>
        <begin position="376"/>
        <end position="443"/>
    </location>
</feature>
<dbReference type="InterPro" id="IPR037198">
    <property type="entry name" value="MutL_C_sf"/>
</dbReference>
<dbReference type="InterPro" id="IPR014790">
    <property type="entry name" value="MutL_C"/>
</dbReference>
<keyword evidence="7" id="KW-1185">Reference proteome</keyword>
<dbReference type="Pfam" id="PF13589">
    <property type="entry name" value="HATPase_c_3"/>
    <property type="match status" value="1"/>
</dbReference>
<dbReference type="InterPro" id="IPR014762">
    <property type="entry name" value="DNA_mismatch_repair_CS"/>
</dbReference>
<evidence type="ECO:0000259" key="5">
    <source>
        <dbReference type="SMART" id="SM01340"/>
    </source>
</evidence>
<dbReference type="PANTHER" id="PTHR10073:SF47">
    <property type="entry name" value="DNA MISMATCH REPAIR PROTEIN MLH3"/>
    <property type="match status" value="1"/>
</dbReference>
<protein>
    <recommendedName>
        <fullName evidence="8">MutL C-terminal dimerisation domain-containing protein</fullName>
    </recommendedName>
</protein>
<evidence type="ECO:0000256" key="2">
    <source>
        <dbReference type="ARBA" id="ARBA00022763"/>
    </source>
</evidence>
<dbReference type="InterPro" id="IPR002099">
    <property type="entry name" value="MutL/Mlh/PMS"/>
</dbReference>
<keyword evidence="2" id="KW-0227">DNA damage</keyword>
<evidence type="ECO:0000256" key="1">
    <source>
        <dbReference type="ARBA" id="ARBA00006082"/>
    </source>
</evidence>
<dbReference type="Gene3D" id="3.30.230.10">
    <property type="match status" value="1"/>
</dbReference>
<comment type="similarity">
    <text evidence="1">Belongs to the DNA mismatch repair MutL/HexB family.</text>
</comment>
<dbReference type="GO" id="GO:0061982">
    <property type="term" value="P:meiosis I cell cycle process"/>
    <property type="evidence" value="ECO:0007669"/>
    <property type="project" value="UniProtKB-ARBA"/>
</dbReference>
<name>A0AAD5VC17_9APHY</name>
<gene>
    <name evidence="6" type="ORF">NLI96_g3139</name>
</gene>
<organism evidence="6 7">
    <name type="scientific">Meripilus lineatus</name>
    <dbReference type="NCBI Taxonomy" id="2056292"/>
    <lineage>
        <taxon>Eukaryota</taxon>
        <taxon>Fungi</taxon>
        <taxon>Dikarya</taxon>
        <taxon>Basidiomycota</taxon>
        <taxon>Agaricomycotina</taxon>
        <taxon>Agaricomycetes</taxon>
        <taxon>Polyporales</taxon>
        <taxon>Meripilaceae</taxon>
        <taxon>Meripilus</taxon>
    </lineage>
</organism>
<dbReference type="GO" id="GO:0016887">
    <property type="term" value="F:ATP hydrolysis activity"/>
    <property type="evidence" value="ECO:0007669"/>
    <property type="project" value="InterPro"/>
</dbReference>
<dbReference type="SMART" id="SM00853">
    <property type="entry name" value="MutL_C"/>
    <property type="match status" value="1"/>
</dbReference>
<dbReference type="AlphaFoldDB" id="A0AAD5VC17"/>
<feature type="region of interest" description="Disordered" evidence="3">
    <location>
        <begin position="463"/>
        <end position="490"/>
    </location>
</feature>
<dbReference type="PANTHER" id="PTHR10073">
    <property type="entry name" value="DNA MISMATCH REPAIR PROTEIN MLH, PMS, MUTL"/>
    <property type="match status" value="1"/>
</dbReference>
<dbReference type="SMART" id="SM01340">
    <property type="entry name" value="DNA_mis_repair"/>
    <property type="match status" value="1"/>
</dbReference>
<dbReference type="InterPro" id="IPR020568">
    <property type="entry name" value="Ribosomal_Su5_D2-typ_SF"/>
</dbReference>
<comment type="caution">
    <text evidence="6">The sequence shown here is derived from an EMBL/GenBank/DDBJ whole genome shotgun (WGS) entry which is preliminary data.</text>
</comment>
<evidence type="ECO:0000256" key="3">
    <source>
        <dbReference type="SAM" id="MobiDB-lite"/>
    </source>
</evidence>
<dbReference type="InterPro" id="IPR042120">
    <property type="entry name" value="MutL_C_dimsub"/>
</dbReference>
<dbReference type="SUPFAM" id="SSF118116">
    <property type="entry name" value="DNA mismatch repair protein MutL"/>
    <property type="match status" value="1"/>
</dbReference>
<proteinExistence type="inferred from homology"/>
<dbReference type="PROSITE" id="PS00058">
    <property type="entry name" value="DNA_MISMATCH_REPAIR_1"/>
    <property type="match status" value="1"/>
</dbReference>
<reference evidence="6" key="1">
    <citation type="submission" date="2022-07" db="EMBL/GenBank/DDBJ databases">
        <title>Genome Sequence of Physisporinus lineatus.</title>
        <authorList>
            <person name="Buettner E."/>
        </authorList>
    </citation>
    <scope>NUCLEOTIDE SEQUENCE</scope>
    <source>
        <strain evidence="6">VT162</strain>
    </source>
</reference>
<sequence length="876" mass="97496">MHNAGSSTIIQLPLSTQSQLRSTQILTSLTQVLSELIQNSLDAKATQIEVGVDCEGWECWVRDNGVGIKKDDLSLLAKVGRYGTSKVYSPTSLDQVETFGFRGEALASAADLSCLEIASRTARSLESWSIILKGGQRIYDGPSLRWRRESPGTVVCMRDVFYNLPVRRLSHPSPHRTLELVRKEIETFALVSPDVSFSLESTSKAGGGRSDIIRVLSVPKTKSSLATFRHLFGRAFAEHVDEIDESLGDMSIKGFISLEGAHSRSYQYLYLNRHPLSPCNLQRLIDQKFSSSSFGKHAYDEHGETLERPSTRRSPRKSEKRPIYVLNISLPPKRVDNCLEPSKGVVHISDMGSLSDFLSATIQAFLIRHRFALKPSKKSTTVASRPESPTPTKRKFIGEDLSGTLGPKFRQMNLSYPSRDRSPPNVIADPPRNSEPLVVNPDEDDITSNDIIWNDPQTGRKFIVDRRTGNSRPYSEVPEPDDPGPGAAPDEHIAKRRRTLNAFAQDNQCEPAVEVPQWIQEALQSNNVFALQEPRIPTLNLSSLISSISGEHRCDAHSYTRWKDVLAGLQGSSQSSRFGRDALRDAIILGQVDKKFIAFLADAPDMDELSDDNSNREAHQGRSLVLLDQHAADERVRVERFLRELCTGFLNHQVIGQTPDGVETRILEPPLPVLLTRHEACQIVKSTDTQKTLERWGICFSGLDKCQLPTVDDPVDEIFRPKPPSSGYIQVFVSHVPEILADKLITGDELRNVLKGFISHLDLVGHPGAQMPSASQPTSCDEKSIWQRAMRWCPKELLDLVNSKACRGAIMFNDPLTSEQCHRLVHQLADTAFPFQCAHGRPSLVPLTGMAKFAANDSIRSASAVRPLDWTRMPTS</sequence>
<feature type="region of interest" description="Disordered" evidence="3">
    <location>
        <begin position="300"/>
        <end position="319"/>
    </location>
</feature>